<proteinExistence type="predicted"/>
<sequence>MIKLGSTGSLVQNLAGGDLEVSTIGLPDVADDVDMIPRSRSYQRFFAGIAVVGLLGEYSETSLGKVEVLNACGSDPGQGWATLLSVVG</sequence>
<evidence type="ECO:0000313" key="1">
    <source>
        <dbReference type="EMBL" id="KAJ9051508.1"/>
    </source>
</evidence>
<accession>A0ACC2RN23</accession>
<evidence type="ECO:0000313" key="2">
    <source>
        <dbReference type="Proteomes" id="UP001165960"/>
    </source>
</evidence>
<protein>
    <submittedName>
        <fullName evidence="1">Uncharacterized protein</fullName>
    </submittedName>
</protein>
<keyword evidence="2" id="KW-1185">Reference proteome</keyword>
<dbReference type="Proteomes" id="UP001165960">
    <property type="component" value="Unassembled WGS sequence"/>
</dbReference>
<organism evidence="1 2">
    <name type="scientific">Entomophthora muscae</name>
    <dbReference type="NCBI Taxonomy" id="34485"/>
    <lineage>
        <taxon>Eukaryota</taxon>
        <taxon>Fungi</taxon>
        <taxon>Fungi incertae sedis</taxon>
        <taxon>Zoopagomycota</taxon>
        <taxon>Entomophthoromycotina</taxon>
        <taxon>Entomophthoromycetes</taxon>
        <taxon>Entomophthorales</taxon>
        <taxon>Entomophthoraceae</taxon>
        <taxon>Entomophthora</taxon>
    </lineage>
</organism>
<reference evidence="1" key="1">
    <citation type="submission" date="2022-04" db="EMBL/GenBank/DDBJ databases">
        <title>Genome of the entomopathogenic fungus Entomophthora muscae.</title>
        <authorList>
            <person name="Elya C."/>
            <person name="Lovett B.R."/>
            <person name="Lee E."/>
            <person name="Macias A.M."/>
            <person name="Hajek A.E."/>
            <person name="De Bivort B.L."/>
            <person name="Kasson M.T."/>
            <person name="De Fine Licht H.H."/>
            <person name="Stajich J.E."/>
        </authorList>
    </citation>
    <scope>NUCLEOTIDE SEQUENCE</scope>
    <source>
        <strain evidence="1">Berkeley</strain>
    </source>
</reference>
<dbReference type="EMBL" id="QTSX02007109">
    <property type="protein sequence ID" value="KAJ9051508.1"/>
    <property type="molecule type" value="Genomic_DNA"/>
</dbReference>
<name>A0ACC2RN23_9FUNG</name>
<comment type="caution">
    <text evidence="1">The sequence shown here is derived from an EMBL/GenBank/DDBJ whole genome shotgun (WGS) entry which is preliminary data.</text>
</comment>
<gene>
    <name evidence="1" type="ORF">DSO57_1003860</name>
</gene>